<reference evidence="1 2" key="2">
    <citation type="submission" date="2014-10" db="EMBL/GenBank/DDBJ databases">
        <title>Comparative genomics of the Paenibacillus odorifer group.</title>
        <authorList>
            <person name="Tsai Y.-C."/>
            <person name="Martin N."/>
            <person name="Korlach J."/>
            <person name="Wiedmann M."/>
        </authorList>
    </citation>
    <scope>NUCLEOTIDE SEQUENCE [LARGE SCALE GENOMIC DNA]</scope>
    <source>
        <strain evidence="1 2">DSM 18334</strain>
    </source>
</reference>
<comment type="caution">
    <text evidence="1">The sequence shown here is derived from an EMBL/GenBank/DDBJ whole genome shotgun (WGS) entry which is preliminary data.</text>
</comment>
<keyword evidence="2" id="KW-1185">Reference proteome</keyword>
<reference evidence="1 2" key="1">
    <citation type="submission" date="2014-08" db="EMBL/GenBank/DDBJ databases">
        <authorList>
            <person name="den Bakker H.C."/>
        </authorList>
    </citation>
    <scope>NUCLEOTIDE SEQUENCE [LARGE SCALE GENOMIC DNA]</scope>
    <source>
        <strain evidence="1 2">DSM 18334</strain>
    </source>
</reference>
<dbReference type="InterPro" id="IPR046117">
    <property type="entry name" value="DUF6054"/>
</dbReference>
<accession>A0A098M570</accession>
<sequence>MSVIHSFNLSLSPVEALSLVKAGLGENTELIHEELNNMGPDLSIGTLIYERYFHRSGNQAGLVIIIDNLQGVTNVRLISVGSSGSKYFKIDWGAGKSFASSVEKILFMYIID</sequence>
<dbReference type="AlphaFoldDB" id="A0A098M570"/>
<dbReference type="EMBL" id="JQCR01000003">
    <property type="protein sequence ID" value="KGE17183.1"/>
    <property type="molecule type" value="Genomic_DNA"/>
</dbReference>
<dbReference type="Proteomes" id="UP000029734">
    <property type="component" value="Unassembled WGS sequence"/>
</dbReference>
<dbReference type="RefSeq" id="WP_036655754.1">
    <property type="nucleotide sequence ID" value="NZ_JQCR01000003.1"/>
</dbReference>
<name>A0A098M570_9BACL</name>
<dbReference type="Pfam" id="PF19524">
    <property type="entry name" value="DUF6054"/>
    <property type="match status" value="1"/>
</dbReference>
<organism evidence="1 2">
    <name type="scientific">Paenibacillus wynnii</name>
    <dbReference type="NCBI Taxonomy" id="268407"/>
    <lineage>
        <taxon>Bacteria</taxon>
        <taxon>Bacillati</taxon>
        <taxon>Bacillota</taxon>
        <taxon>Bacilli</taxon>
        <taxon>Bacillales</taxon>
        <taxon>Paenibacillaceae</taxon>
        <taxon>Paenibacillus</taxon>
    </lineage>
</organism>
<dbReference type="STRING" id="268407.PWYN_21340"/>
<dbReference type="OrthoDB" id="4774735at2"/>
<evidence type="ECO:0000313" key="2">
    <source>
        <dbReference type="Proteomes" id="UP000029734"/>
    </source>
</evidence>
<proteinExistence type="predicted"/>
<dbReference type="eggNOG" id="ENOG5032Y8Y">
    <property type="taxonomic scope" value="Bacteria"/>
</dbReference>
<protein>
    <submittedName>
        <fullName evidence="1">Uncharacterized protein</fullName>
    </submittedName>
</protein>
<evidence type="ECO:0000313" key="1">
    <source>
        <dbReference type="EMBL" id="KGE17183.1"/>
    </source>
</evidence>
<gene>
    <name evidence="1" type="ORF">PWYN_21340</name>
</gene>